<comment type="caution">
    <text evidence="2">The sequence shown here is derived from an EMBL/GenBank/DDBJ whole genome shotgun (WGS) entry which is preliminary data.</text>
</comment>
<reference evidence="2 3" key="1">
    <citation type="submission" date="2016-03" db="EMBL/GenBank/DDBJ databases">
        <title>Choanephora cucurbitarum.</title>
        <authorList>
            <person name="Min B."/>
            <person name="Park H."/>
            <person name="Park J.-H."/>
            <person name="Shin H.-D."/>
            <person name="Choi I.-G."/>
        </authorList>
    </citation>
    <scope>NUCLEOTIDE SEQUENCE [LARGE SCALE GENOMIC DNA]</scope>
    <source>
        <strain evidence="2 3">KUS-F28377</strain>
    </source>
</reference>
<dbReference type="InParanoid" id="A0A1C7NCI5"/>
<keyword evidence="3" id="KW-1185">Reference proteome</keyword>
<keyword evidence="2" id="KW-0808">Transferase</keyword>
<dbReference type="GO" id="GO:0032259">
    <property type="term" value="P:methylation"/>
    <property type="evidence" value="ECO:0007669"/>
    <property type="project" value="UniProtKB-KW"/>
</dbReference>
<keyword evidence="2" id="KW-0489">Methyltransferase</keyword>
<feature type="domain" description="Methyltransferase" evidence="1">
    <location>
        <begin position="108"/>
        <end position="199"/>
    </location>
</feature>
<protein>
    <submittedName>
        <fullName evidence="2">Demethylmenaquinone methyltransferase</fullName>
    </submittedName>
</protein>
<dbReference type="STRING" id="101091.A0A1C7NCI5"/>
<dbReference type="PANTHER" id="PTHR43591">
    <property type="entry name" value="METHYLTRANSFERASE"/>
    <property type="match status" value="1"/>
</dbReference>
<dbReference type="OrthoDB" id="2013972at2759"/>
<evidence type="ECO:0000259" key="1">
    <source>
        <dbReference type="Pfam" id="PF13649"/>
    </source>
</evidence>
<sequence>MGSSVSTNNGHSYRKKGSLKTISPRKLSANLEINQNSSDQHTQTTTERVIKAGREFHNDTKSAYWFPIDDEEQDRLVGEHFAIKALFNGNVPEDVVERYFSLDAPARILDVGCGPGTWIMDVATELPNSELVGIDMIDIFPSDIRPSNVSFKLNNVLDGISFPSDSFDAVHFRFFNLALRSEEWLPVLKEIYRVLKPGGLIFSKEPSALREGNEFFKYVAKAFVDKMVASGQDPLIDEHIEKYMKEVGFEVVQHEQKHVDLSKSESLSKEFLWNLKMVCKSAQPYLADHLGVPHEHYSTFLERLDVELRNKPACIWSFTSTVGRKPL</sequence>
<accession>A0A1C7NCI5</accession>
<dbReference type="InterPro" id="IPR041698">
    <property type="entry name" value="Methyltransf_25"/>
</dbReference>
<dbReference type="EMBL" id="LUGH01000272">
    <property type="protein sequence ID" value="OBZ86781.1"/>
    <property type="molecule type" value="Genomic_DNA"/>
</dbReference>
<dbReference type="GO" id="GO:0008168">
    <property type="term" value="F:methyltransferase activity"/>
    <property type="evidence" value="ECO:0007669"/>
    <property type="project" value="UniProtKB-KW"/>
</dbReference>
<evidence type="ECO:0000313" key="2">
    <source>
        <dbReference type="EMBL" id="OBZ86781.1"/>
    </source>
</evidence>
<organism evidence="2 3">
    <name type="scientific">Choanephora cucurbitarum</name>
    <dbReference type="NCBI Taxonomy" id="101091"/>
    <lineage>
        <taxon>Eukaryota</taxon>
        <taxon>Fungi</taxon>
        <taxon>Fungi incertae sedis</taxon>
        <taxon>Mucoromycota</taxon>
        <taxon>Mucoromycotina</taxon>
        <taxon>Mucoromycetes</taxon>
        <taxon>Mucorales</taxon>
        <taxon>Mucorineae</taxon>
        <taxon>Choanephoraceae</taxon>
        <taxon>Choanephoroideae</taxon>
        <taxon>Choanephora</taxon>
    </lineage>
</organism>
<dbReference type="Proteomes" id="UP000093000">
    <property type="component" value="Unassembled WGS sequence"/>
</dbReference>
<dbReference type="FunCoup" id="A0A1C7NCI5">
    <property type="interactions" value="432"/>
</dbReference>
<evidence type="ECO:0000313" key="3">
    <source>
        <dbReference type="Proteomes" id="UP000093000"/>
    </source>
</evidence>
<dbReference type="InterPro" id="IPR029063">
    <property type="entry name" value="SAM-dependent_MTases_sf"/>
</dbReference>
<dbReference type="SUPFAM" id="SSF53335">
    <property type="entry name" value="S-adenosyl-L-methionine-dependent methyltransferases"/>
    <property type="match status" value="1"/>
</dbReference>
<dbReference type="AlphaFoldDB" id="A0A1C7NCI5"/>
<name>A0A1C7NCI5_9FUNG</name>
<dbReference type="CDD" id="cd02440">
    <property type="entry name" value="AdoMet_MTases"/>
    <property type="match status" value="1"/>
</dbReference>
<dbReference type="Pfam" id="PF13649">
    <property type="entry name" value="Methyltransf_25"/>
    <property type="match status" value="1"/>
</dbReference>
<gene>
    <name evidence="2" type="primary">menG_13</name>
    <name evidence="2" type="ORF">A0J61_05168</name>
</gene>
<proteinExistence type="predicted"/>
<dbReference type="PANTHER" id="PTHR43591:SF24">
    <property type="entry name" value="2-METHOXY-6-POLYPRENYL-1,4-BENZOQUINOL METHYLASE, MITOCHONDRIAL"/>
    <property type="match status" value="1"/>
</dbReference>
<dbReference type="Gene3D" id="3.40.50.150">
    <property type="entry name" value="Vaccinia Virus protein VP39"/>
    <property type="match status" value="1"/>
</dbReference>